<organism evidence="2 3">
    <name type="scientific">Megaselia scalaris</name>
    <name type="common">Humpbacked fly</name>
    <name type="synonym">Phora scalaris</name>
    <dbReference type="NCBI Taxonomy" id="36166"/>
    <lineage>
        <taxon>Eukaryota</taxon>
        <taxon>Metazoa</taxon>
        <taxon>Ecdysozoa</taxon>
        <taxon>Arthropoda</taxon>
        <taxon>Hexapoda</taxon>
        <taxon>Insecta</taxon>
        <taxon>Pterygota</taxon>
        <taxon>Neoptera</taxon>
        <taxon>Endopterygota</taxon>
        <taxon>Diptera</taxon>
        <taxon>Brachycera</taxon>
        <taxon>Muscomorpha</taxon>
        <taxon>Platypezoidea</taxon>
        <taxon>Phoridae</taxon>
        <taxon>Megaseliini</taxon>
        <taxon>Megaselia</taxon>
    </lineage>
</organism>
<name>T1GWU9_MEGSC</name>
<proteinExistence type="predicted"/>
<protein>
    <submittedName>
        <fullName evidence="2">Uncharacterized protein</fullName>
    </submittedName>
</protein>
<accession>T1GWU9</accession>
<evidence type="ECO:0000256" key="1">
    <source>
        <dbReference type="SAM" id="MobiDB-lite"/>
    </source>
</evidence>
<reference evidence="3" key="1">
    <citation type="submission" date="2013-02" db="EMBL/GenBank/DDBJ databases">
        <authorList>
            <person name="Hughes D."/>
        </authorList>
    </citation>
    <scope>NUCLEOTIDE SEQUENCE</scope>
    <source>
        <strain>Durham</strain>
        <strain evidence="3">NC isolate 2 -- Noor lab</strain>
    </source>
</reference>
<dbReference type="EMBL" id="CAQQ02039420">
    <property type="status" value="NOT_ANNOTATED_CDS"/>
    <property type="molecule type" value="Genomic_DNA"/>
</dbReference>
<feature type="region of interest" description="Disordered" evidence="1">
    <location>
        <begin position="13"/>
        <end position="34"/>
    </location>
</feature>
<evidence type="ECO:0000313" key="2">
    <source>
        <dbReference type="EnsemblMetazoa" id="MESCA008281-PA"/>
    </source>
</evidence>
<dbReference type="Proteomes" id="UP000015102">
    <property type="component" value="Unassembled WGS sequence"/>
</dbReference>
<dbReference type="EMBL" id="CAQQ02039421">
    <property type="status" value="NOT_ANNOTATED_CDS"/>
    <property type="molecule type" value="Genomic_DNA"/>
</dbReference>
<evidence type="ECO:0000313" key="3">
    <source>
        <dbReference type="Proteomes" id="UP000015102"/>
    </source>
</evidence>
<dbReference type="HOGENOM" id="CLU_1818019_0_0_1"/>
<sequence length="142" mass="16055">MTSSKYEIIIGLSSANNASSPEPTPAPRRTEQSATVQRLLSYSHQDVSIKRETQQIVEHIPVEALRSSLPEPMVIFNNFELPQTNDYYNSIPQCDQYLGDYSCFLNESFLQSNSSSNDQEYNNSYSISPNSYIDSSIDLLEL</sequence>
<reference evidence="2" key="2">
    <citation type="submission" date="2015-06" db="UniProtKB">
        <authorList>
            <consortium name="EnsemblMetazoa"/>
        </authorList>
    </citation>
    <scope>IDENTIFICATION</scope>
</reference>
<dbReference type="AlphaFoldDB" id="T1GWU9"/>
<keyword evidence="3" id="KW-1185">Reference proteome</keyword>
<dbReference type="EnsemblMetazoa" id="MESCA008281-RA">
    <property type="protein sequence ID" value="MESCA008281-PA"/>
    <property type="gene ID" value="MESCA008281"/>
</dbReference>